<reference evidence="2 3" key="1">
    <citation type="submission" date="2014-12" db="EMBL/GenBank/DDBJ databases">
        <title>Draft genome sequence of Cohnella kolymensis strain B-2846.</title>
        <authorList>
            <person name="Karlyshev A.V."/>
            <person name="Kudryashova E.B."/>
        </authorList>
    </citation>
    <scope>NUCLEOTIDE SEQUENCE [LARGE SCALE GENOMIC DNA]</scope>
    <source>
        <strain evidence="2 3">VKM B-2846</strain>
    </source>
</reference>
<proteinExistence type="predicted"/>
<gene>
    <name evidence="2" type="ORF">SD71_13665</name>
</gene>
<organism evidence="2 3">
    <name type="scientific">Cohnella kolymensis</name>
    <dbReference type="NCBI Taxonomy" id="1590652"/>
    <lineage>
        <taxon>Bacteria</taxon>
        <taxon>Bacillati</taxon>
        <taxon>Bacillota</taxon>
        <taxon>Bacilli</taxon>
        <taxon>Bacillales</taxon>
        <taxon>Paenibacillaceae</taxon>
        <taxon>Cohnella</taxon>
    </lineage>
</organism>
<protein>
    <submittedName>
        <fullName evidence="2">Acetyltransferase</fullName>
    </submittedName>
</protein>
<dbReference type="Proteomes" id="UP000054526">
    <property type="component" value="Unassembled WGS sequence"/>
</dbReference>
<accession>A0ABR5A2T1</accession>
<evidence type="ECO:0000259" key="1">
    <source>
        <dbReference type="PROSITE" id="PS51186"/>
    </source>
</evidence>
<sequence>MGCNVDNDVFLRDIQADDLPIFFEQQLDATANFMAAFTAKEPGDKDAFKAHWEKIINKETIIKKTIIYHGKVAGHVSSFEQFGEQEVSYWIGRQYWGQGVATKALFQFLDYINVRPLYARAAKDNTASIRVLQKCGFKIISEDKGFSNSRSEEVEEYILKLSSLQAIAD</sequence>
<dbReference type="InterPro" id="IPR000182">
    <property type="entry name" value="GNAT_dom"/>
</dbReference>
<evidence type="ECO:0000313" key="2">
    <source>
        <dbReference type="EMBL" id="KIL35368.1"/>
    </source>
</evidence>
<keyword evidence="3" id="KW-1185">Reference proteome</keyword>
<feature type="domain" description="N-acetyltransferase" evidence="1">
    <location>
        <begin position="9"/>
        <end position="162"/>
    </location>
</feature>
<dbReference type="Gene3D" id="3.40.630.30">
    <property type="match status" value="1"/>
</dbReference>
<comment type="caution">
    <text evidence="2">The sequence shown here is derived from an EMBL/GenBank/DDBJ whole genome shotgun (WGS) entry which is preliminary data.</text>
</comment>
<dbReference type="PANTHER" id="PTHR43328">
    <property type="entry name" value="ACETYLTRANSFERASE-RELATED"/>
    <property type="match status" value="1"/>
</dbReference>
<dbReference type="EMBL" id="JXAL01000022">
    <property type="protein sequence ID" value="KIL35368.1"/>
    <property type="molecule type" value="Genomic_DNA"/>
</dbReference>
<evidence type="ECO:0000313" key="3">
    <source>
        <dbReference type="Proteomes" id="UP000054526"/>
    </source>
</evidence>
<dbReference type="InterPro" id="IPR016181">
    <property type="entry name" value="Acyl_CoA_acyltransferase"/>
</dbReference>
<dbReference type="Pfam" id="PF13302">
    <property type="entry name" value="Acetyltransf_3"/>
    <property type="match status" value="1"/>
</dbReference>
<dbReference type="PANTHER" id="PTHR43328:SF1">
    <property type="entry name" value="N-ACETYLTRANSFERASE DOMAIN-CONTAINING PROTEIN"/>
    <property type="match status" value="1"/>
</dbReference>
<dbReference type="PROSITE" id="PS51186">
    <property type="entry name" value="GNAT"/>
    <property type="match status" value="1"/>
</dbReference>
<name>A0ABR5A2T1_9BACL</name>
<dbReference type="SUPFAM" id="SSF55729">
    <property type="entry name" value="Acyl-CoA N-acyltransferases (Nat)"/>
    <property type="match status" value="1"/>
</dbReference>